<accession>A0A6B0UHF7</accession>
<dbReference type="AlphaFoldDB" id="A0A6B0UHF7"/>
<reference evidence="2" key="1">
    <citation type="submission" date="2019-12" db="EMBL/GenBank/DDBJ databases">
        <title>An insight into the sialome of adult female Ixodes ricinus ticks feeding for 6 days.</title>
        <authorList>
            <person name="Perner J."/>
            <person name="Ribeiro J.M.C."/>
        </authorList>
    </citation>
    <scope>NUCLEOTIDE SEQUENCE</scope>
    <source>
        <strain evidence="2">Semi-engorged</strain>
        <tissue evidence="2">Salivary glands</tissue>
    </source>
</reference>
<feature type="signal peptide" evidence="1">
    <location>
        <begin position="1"/>
        <end position="28"/>
    </location>
</feature>
<organism evidence="2">
    <name type="scientific">Ixodes ricinus</name>
    <name type="common">Common tick</name>
    <name type="synonym">Acarus ricinus</name>
    <dbReference type="NCBI Taxonomy" id="34613"/>
    <lineage>
        <taxon>Eukaryota</taxon>
        <taxon>Metazoa</taxon>
        <taxon>Ecdysozoa</taxon>
        <taxon>Arthropoda</taxon>
        <taxon>Chelicerata</taxon>
        <taxon>Arachnida</taxon>
        <taxon>Acari</taxon>
        <taxon>Parasitiformes</taxon>
        <taxon>Ixodida</taxon>
        <taxon>Ixodoidea</taxon>
        <taxon>Ixodidae</taxon>
        <taxon>Ixodinae</taxon>
        <taxon>Ixodes</taxon>
    </lineage>
</organism>
<keyword evidence="1" id="KW-0732">Signal</keyword>
<evidence type="ECO:0000313" key="2">
    <source>
        <dbReference type="EMBL" id="MXU88406.1"/>
    </source>
</evidence>
<proteinExistence type="predicted"/>
<sequence length="101" mass="11876">MQRARYRTLRLTVIIVLAFFLVLDPVRDHGALVPVRPGRRRAREWLSAVVPLHVRRVQLVGESARVRQLHDGLQEPVGKVEVLLERWRQDWTVRAVFEAHR</sequence>
<feature type="chain" id="PRO_5025573481" evidence="1">
    <location>
        <begin position="29"/>
        <end position="101"/>
    </location>
</feature>
<name>A0A6B0UHF7_IXORI</name>
<evidence type="ECO:0000256" key="1">
    <source>
        <dbReference type="SAM" id="SignalP"/>
    </source>
</evidence>
<dbReference type="EMBL" id="GIFC01006323">
    <property type="protein sequence ID" value="MXU88406.1"/>
    <property type="molecule type" value="Transcribed_RNA"/>
</dbReference>
<protein>
    <submittedName>
        <fullName evidence="2">Putative secreted protein</fullName>
    </submittedName>
</protein>